<evidence type="ECO:0000313" key="3">
    <source>
        <dbReference type="Proteomes" id="UP001497744"/>
    </source>
</evidence>
<keyword evidence="3" id="KW-1185">Reference proteome</keyword>
<dbReference type="AlphaFoldDB" id="A0AAV4LYT8"/>
<feature type="region of interest" description="Disordered" evidence="1">
    <location>
        <begin position="217"/>
        <end position="246"/>
    </location>
</feature>
<dbReference type="EMBL" id="BPLF01000002">
    <property type="protein sequence ID" value="GIX63674.1"/>
    <property type="molecule type" value="Genomic_DNA"/>
</dbReference>
<name>A0AAV4LYT8_BABCB</name>
<evidence type="ECO:0000313" key="2">
    <source>
        <dbReference type="EMBL" id="GIX63674.1"/>
    </source>
</evidence>
<dbReference type="Proteomes" id="UP001497744">
    <property type="component" value="Unassembled WGS sequence"/>
</dbReference>
<organism evidence="2 3">
    <name type="scientific">Babesia caballi</name>
    <dbReference type="NCBI Taxonomy" id="5871"/>
    <lineage>
        <taxon>Eukaryota</taxon>
        <taxon>Sar</taxon>
        <taxon>Alveolata</taxon>
        <taxon>Apicomplexa</taxon>
        <taxon>Aconoidasida</taxon>
        <taxon>Piroplasmida</taxon>
        <taxon>Babesiidae</taxon>
        <taxon>Babesia</taxon>
    </lineage>
</organism>
<proteinExistence type="predicted"/>
<accession>A0AAV4LYT8</accession>
<evidence type="ECO:0000256" key="1">
    <source>
        <dbReference type="SAM" id="MobiDB-lite"/>
    </source>
</evidence>
<reference evidence="2 3" key="1">
    <citation type="submission" date="2021-06" db="EMBL/GenBank/DDBJ databases">
        <title>Genome sequence of Babesia caballi.</title>
        <authorList>
            <person name="Yamagishi J."/>
            <person name="Kidaka T."/>
            <person name="Ochi A."/>
        </authorList>
    </citation>
    <scope>NUCLEOTIDE SEQUENCE [LARGE SCALE GENOMIC DNA]</scope>
    <source>
        <strain evidence="2">USDA-D6B2</strain>
    </source>
</reference>
<dbReference type="GeneID" id="94195155"/>
<dbReference type="RefSeq" id="XP_067715743.1">
    <property type="nucleotide sequence ID" value="XM_067859642.1"/>
</dbReference>
<feature type="region of interest" description="Disordered" evidence="1">
    <location>
        <begin position="24"/>
        <end position="53"/>
    </location>
</feature>
<comment type="caution">
    <text evidence="2">The sequence shown here is derived from an EMBL/GenBank/DDBJ whole genome shotgun (WGS) entry which is preliminary data.</text>
</comment>
<gene>
    <name evidence="2" type="ORF">BcabD6B2_31090</name>
</gene>
<feature type="compositionally biased region" description="Basic and acidic residues" evidence="1">
    <location>
        <begin position="30"/>
        <end position="40"/>
    </location>
</feature>
<protein>
    <submittedName>
        <fullName evidence="2">Uncharacterized protein</fullName>
    </submittedName>
</protein>
<sequence length="370" mass="39432">MPRSHNSMPARGWRRRERRTLKVQNGRQGVELERPGRRQSVEASDAGVHRAGGDCGNVRAGVVALTADFAGNELASAPNLDRMQSRLQGAEPVPLVVHAVELRLHLRVHPVFTVLLDDATDDLGRNEQVEYRAAQAVPPRRRRGQPPRGPGSCYCGWRPRLRIFGRSEGKRTRRVRLPKGVGDRVHVAVGRHERLHGDGAARQKQAKHEAADVNVAHELHQPGVPGRPGRRLPAPDLADEAPSQPPPRFHVPVAEEQHLGLGELLGGVHNDQSRFSHQIVADDADEASPARGVGPGDAAGVALEELGGDGRHVAALNGGPDQPHDVALGELAEPAVPGEAGGLLALPGARILAAAAPSAASAAAFHAWRA</sequence>